<dbReference type="EMBL" id="JAGSXH010000138">
    <property type="protein sequence ID" value="MBS2966310.1"/>
    <property type="molecule type" value="Genomic_DNA"/>
</dbReference>
<evidence type="ECO:0000256" key="1">
    <source>
        <dbReference type="SAM" id="MobiDB-lite"/>
    </source>
</evidence>
<evidence type="ECO:0000313" key="3">
    <source>
        <dbReference type="Proteomes" id="UP000677913"/>
    </source>
</evidence>
<dbReference type="AlphaFoldDB" id="A0A8J8BF62"/>
<reference evidence="2" key="1">
    <citation type="submission" date="2021-04" db="EMBL/GenBank/DDBJ databases">
        <title>Genome based classification of Actinospica acidithermotolerans sp. nov., an actinobacterium isolated from an Indonesian hot spring.</title>
        <authorList>
            <person name="Kusuma A.B."/>
            <person name="Putra K.E."/>
            <person name="Nafisah S."/>
            <person name="Loh J."/>
            <person name="Nouioui I."/>
            <person name="Goodfellow M."/>
        </authorList>
    </citation>
    <scope>NUCLEOTIDE SEQUENCE</scope>
    <source>
        <strain evidence="2">DSM 45618</strain>
    </source>
</reference>
<keyword evidence="3" id="KW-1185">Reference proteome</keyword>
<proteinExistence type="predicted"/>
<sequence>MTEQPRTEPEDERAEALMDQAAGDLRSHMNTALAHLNRHRELLANLVGAGLTILPAAAEQLDPRNPRDTPAPHTTTVSGT</sequence>
<name>A0A8J8BF62_9ACTN</name>
<dbReference type="RefSeq" id="WP_211471259.1">
    <property type="nucleotide sequence ID" value="NZ_JAGSXH010000138.1"/>
</dbReference>
<protein>
    <submittedName>
        <fullName evidence="2">Uncharacterized protein</fullName>
    </submittedName>
</protein>
<organism evidence="2 3">
    <name type="scientific">Actinocrinis puniceicyclus</name>
    <dbReference type="NCBI Taxonomy" id="977794"/>
    <lineage>
        <taxon>Bacteria</taxon>
        <taxon>Bacillati</taxon>
        <taxon>Actinomycetota</taxon>
        <taxon>Actinomycetes</taxon>
        <taxon>Catenulisporales</taxon>
        <taxon>Actinospicaceae</taxon>
        <taxon>Actinocrinis</taxon>
    </lineage>
</organism>
<accession>A0A8J8BF62</accession>
<comment type="caution">
    <text evidence="2">The sequence shown here is derived from an EMBL/GenBank/DDBJ whole genome shotgun (WGS) entry which is preliminary data.</text>
</comment>
<evidence type="ECO:0000313" key="2">
    <source>
        <dbReference type="EMBL" id="MBS2966310.1"/>
    </source>
</evidence>
<feature type="region of interest" description="Disordered" evidence="1">
    <location>
        <begin position="58"/>
        <end position="80"/>
    </location>
</feature>
<dbReference type="Proteomes" id="UP000677913">
    <property type="component" value="Unassembled WGS sequence"/>
</dbReference>
<gene>
    <name evidence="2" type="ORF">KGA66_24910</name>
</gene>